<name>A0A3B0W0B4_9ZZZZ</name>
<evidence type="ECO:0000313" key="8">
    <source>
        <dbReference type="EMBL" id="VAW45990.1"/>
    </source>
</evidence>
<keyword evidence="5" id="KW-0350">Heme biosynthesis</keyword>
<dbReference type="AlphaFoldDB" id="A0A3B0W0B4"/>
<keyword evidence="4" id="KW-0408">Iron</keyword>
<dbReference type="InterPro" id="IPR001015">
    <property type="entry name" value="Ferrochelatase"/>
</dbReference>
<evidence type="ECO:0000256" key="4">
    <source>
        <dbReference type="ARBA" id="ARBA00023004"/>
    </source>
</evidence>
<dbReference type="EC" id="4.99.1.1" evidence="8"/>
<evidence type="ECO:0000256" key="5">
    <source>
        <dbReference type="ARBA" id="ARBA00023133"/>
    </source>
</evidence>
<dbReference type="PANTHER" id="PTHR11108">
    <property type="entry name" value="FERROCHELATASE"/>
    <property type="match status" value="1"/>
</dbReference>
<gene>
    <name evidence="8" type="ORF">MNBD_GAMMA03-1871</name>
</gene>
<dbReference type="GO" id="GO:0006783">
    <property type="term" value="P:heme biosynthetic process"/>
    <property type="evidence" value="ECO:0007669"/>
    <property type="project" value="UniProtKB-KW"/>
</dbReference>
<comment type="pathway">
    <text evidence="1">Porphyrin-containing compound metabolism; protoheme biosynthesis.</text>
</comment>
<dbReference type="UniPathway" id="UPA00252"/>
<keyword evidence="7" id="KW-0627">Porphyrin biosynthesis</keyword>
<evidence type="ECO:0000256" key="7">
    <source>
        <dbReference type="ARBA" id="ARBA00023244"/>
    </source>
</evidence>
<organism evidence="8">
    <name type="scientific">hydrothermal vent metagenome</name>
    <dbReference type="NCBI Taxonomy" id="652676"/>
    <lineage>
        <taxon>unclassified sequences</taxon>
        <taxon>metagenomes</taxon>
        <taxon>ecological metagenomes</taxon>
    </lineage>
</organism>
<evidence type="ECO:0000256" key="6">
    <source>
        <dbReference type="ARBA" id="ARBA00023239"/>
    </source>
</evidence>
<keyword evidence="6 8" id="KW-0456">Lyase</keyword>
<dbReference type="NCBIfam" id="TIGR00109">
    <property type="entry name" value="hemH"/>
    <property type="match status" value="1"/>
</dbReference>
<dbReference type="GO" id="GO:0046872">
    <property type="term" value="F:metal ion binding"/>
    <property type="evidence" value="ECO:0007669"/>
    <property type="project" value="UniProtKB-KW"/>
</dbReference>
<accession>A0A3B0W0B4</accession>
<dbReference type="InterPro" id="IPR033644">
    <property type="entry name" value="Ferrochelatase_C"/>
</dbReference>
<dbReference type="FunFam" id="3.40.50.1400:FF:000002">
    <property type="entry name" value="Ferrochelatase"/>
    <property type="match status" value="1"/>
</dbReference>
<dbReference type="CDD" id="cd03411">
    <property type="entry name" value="Ferrochelatase_N"/>
    <property type="match status" value="1"/>
</dbReference>
<proteinExistence type="inferred from homology"/>
<sequence length="390" mass="44297">MLYQGIQRFQHGSDTATGVLITNLGTPDAPTKEALKPYLKEFLMDPRVVEPPPARWLWRLILNGIILNTRPAKSAVAYETIWNSEGEGAPLLNITQRQVDAIAKSVRPHFQGRVEFALAMRYGNPSIAKGLKALQNKGCQRIVVLPLYPQYAAATTASTFDAVTAELQTWRWLPELRFINHYHRHPEYIAALANSIRDYQKVHGKPQLLVMSYHGVPQRYLDNGDPYHCECHVTSRLVAEELGLSKEEYQVTFQSLFGKEEWIKPYTDVTLKSLPALGIKNIQVICPGFSADCLETIEEIGEENREYFEEAGGEKFGFIRCLNDRKDHTNALADIVLQHTQGWKERDDFDAVTDSKERQISQENAQKMGCPHQITPPPIIKNAGFFFRML</sequence>
<dbReference type="HAMAP" id="MF_00323">
    <property type="entry name" value="Ferrochelatase"/>
    <property type="match status" value="1"/>
</dbReference>
<dbReference type="CDD" id="cd00419">
    <property type="entry name" value="Ferrochelatase_C"/>
    <property type="match status" value="1"/>
</dbReference>
<dbReference type="SUPFAM" id="SSF53800">
    <property type="entry name" value="Chelatase"/>
    <property type="match status" value="1"/>
</dbReference>
<evidence type="ECO:0000256" key="1">
    <source>
        <dbReference type="ARBA" id="ARBA00004744"/>
    </source>
</evidence>
<dbReference type="Pfam" id="PF00762">
    <property type="entry name" value="Ferrochelatase"/>
    <property type="match status" value="1"/>
</dbReference>
<dbReference type="EMBL" id="UOFC01000084">
    <property type="protein sequence ID" value="VAW45990.1"/>
    <property type="molecule type" value="Genomic_DNA"/>
</dbReference>
<keyword evidence="3" id="KW-0479">Metal-binding</keyword>
<evidence type="ECO:0000256" key="2">
    <source>
        <dbReference type="ARBA" id="ARBA00022490"/>
    </source>
</evidence>
<dbReference type="Gene3D" id="3.40.50.1400">
    <property type="match status" value="2"/>
</dbReference>
<protein>
    <submittedName>
        <fullName evidence="8">Ferrochelatase, protoheme ferro-lyase</fullName>
        <ecNumber evidence="8">4.99.1.1</ecNumber>
    </submittedName>
</protein>
<dbReference type="PROSITE" id="PS00534">
    <property type="entry name" value="FERROCHELATASE"/>
    <property type="match status" value="1"/>
</dbReference>
<dbReference type="GO" id="GO:0004325">
    <property type="term" value="F:ferrochelatase activity"/>
    <property type="evidence" value="ECO:0007669"/>
    <property type="project" value="InterPro"/>
</dbReference>
<dbReference type="InterPro" id="IPR019772">
    <property type="entry name" value="Ferrochelatase_AS"/>
</dbReference>
<evidence type="ECO:0000256" key="3">
    <source>
        <dbReference type="ARBA" id="ARBA00022723"/>
    </source>
</evidence>
<dbReference type="PANTHER" id="PTHR11108:SF1">
    <property type="entry name" value="FERROCHELATASE, MITOCHONDRIAL"/>
    <property type="match status" value="1"/>
</dbReference>
<keyword evidence="2" id="KW-0963">Cytoplasm</keyword>
<dbReference type="InterPro" id="IPR033659">
    <property type="entry name" value="Ferrochelatase_N"/>
</dbReference>
<reference evidence="8" key="1">
    <citation type="submission" date="2018-06" db="EMBL/GenBank/DDBJ databases">
        <authorList>
            <person name="Zhirakovskaya E."/>
        </authorList>
    </citation>
    <scope>NUCLEOTIDE SEQUENCE</scope>
</reference>